<dbReference type="AlphaFoldDB" id="A0A1N6HG35"/>
<evidence type="ECO:0000256" key="1">
    <source>
        <dbReference type="ARBA" id="ARBA00009998"/>
    </source>
</evidence>
<organism evidence="7 8">
    <name type="scientific">Vannielia litorea</name>
    <dbReference type="NCBI Taxonomy" id="1217970"/>
    <lineage>
        <taxon>Bacteria</taxon>
        <taxon>Pseudomonadati</taxon>
        <taxon>Pseudomonadota</taxon>
        <taxon>Alphaproteobacteria</taxon>
        <taxon>Rhodobacterales</taxon>
        <taxon>Paracoccaceae</taxon>
        <taxon>Vannielia</taxon>
    </lineage>
</organism>
<dbReference type="GO" id="GO:0005829">
    <property type="term" value="C:cytosol"/>
    <property type="evidence" value="ECO:0007669"/>
    <property type="project" value="TreeGrafter"/>
</dbReference>
<dbReference type="RefSeq" id="WP_074257254.1">
    <property type="nucleotide sequence ID" value="NZ_FSRL01000001.1"/>
</dbReference>
<comment type="function">
    <text evidence="6">Bidirectionally degrades single-stranded DNA into large acid-insoluble oligonucleotides, which are then degraded further into small acid-soluble oligonucleotides.</text>
</comment>
<dbReference type="InterPro" id="IPR037004">
    <property type="entry name" value="Exonuc_VII_ssu_sf"/>
</dbReference>
<keyword evidence="5 6" id="KW-0269">Exonuclease</keyword>
<dbReference type="PIRSF" id="PIRSF006488">
    <property type="entry name" value="Exonuc_VII_S"/>
    <property type="match status" value="1"/>
</dbReference>
<gene>
    <name evidence="6" type="primary">xseB</name>
    <name evidence="7" type="ORF">SAMN05444002_3343</name>
</gene>
<reference evidence="8" key="1">
    <citation type="submission" date="2016-11" db="EMBL/GenBank/DDBJ databases">
        <authorList>
            <person name="Varghese N."/>
            <person name="Submissions S."/>
        </authorList>
    </citation>
    <scope>NUCLEOTIDE SEQUENCE [LARGE SCALE GENOMIC DNA]</scope>
    <source>
        <strain evidence="8">DSM 29440</strain>
    </source>
</reference>
<keyword evidence="8" id="KW-1185">Reference proteome</keyword>
<evidence type="ECO:0000313" key="8">
    <source>
        <dbReference type="Proteomes" id="UP000184932"/>
    </source>
</evidence>
<evidence type="ECO:0000256" key="6">
    <source>
        <dbReference type="HAMAP-Rule" id="MF_00337"/>
    </source>
</evidence>
<dbReference type="HAMAP" id="MF_00337">
    <property type="entry name" value="Exonuc_7_S"/>
    <property type="match status" value="1"/>
</dbReference>
<dbReference type="Gene3D" id="1.10.287.1040">
    <property type="entry name" value="Exonuclease VII, small subunit"/>
    <property type="match status" value="1"/>
</dbReference>
<comment type="subcellular location">
    <subcellularLocation>
        <location evidence="6">Cytoplasm</location>
    </subcellularLocation>
</comment>
<dbReference type="OrthoDB" id="9808145at2"/>
<keyword evidence="3 6" id="KW-0540">Nuclease</keyword>
<dbReference type="EC" id="3.1.11.6" evidence="6"/>
<evidence type="ECO:0000256" key="3">
    <source>
        <dbReference type="ARBA" id="ARBA00022722"/>
    </source>
</evidence>
<dbReference type="STRING" id="1217970.SAMN05444002_3343"/>
<comment type="similarity">
    <text evidence="1 6">Belongs to the XseB family.</text>
</comment>
<dbReference type="NCBIfam" id="NF002139">
    <property type="entry name" value="PRK00977.1-3"/>
    <property type="match status" value="1"/>
</dbReference>
<evidence type="ECO:0000256" key="5">
    <source>
        <dbReference type="ARBA" id="ARBA00022839"/>
    </source>
</evidence>
<dbReference type="GO" id="GO:0009318">
    <property type="term" value="C:exodeoxyribonuclease VII complex"/>
    <property type="evidence" value="ECO:0007669"/>
    <property type="project" value="UniProtKB-UniRule"/>
</dbReference>
<accession>A0A1N6HG35</accession>
<dbReference type="Pfam" id="PF02609">
    <property type="entry name" value="Exonuc_VII_S"/>
    <property type="match status" value="1"/>
</dbReference>
<name>A0A1N6HG35_9RHOB</name>
<comment type="catalytic activity">
    <reaction evidence="6">
        <text>Exonucleolytic cleavage in either 5'- to 3'- or 3'- to 5'-direction to yield nucleoside 5'-phosphates.</text>
        <dbReference type="EC" id="3.1.11.6"/>
    </reaction>
</comment>
<dbReference type="Proteomes" id="UP000184932">
    <property type="component" value="Unassembled WGS sequence"/>
</dbReference>
<protein>
    <recommendedName>
        <fullName evidence="6">Exodeoxyribonuclease 7 small subunit</fullName>
        <ecNumber evidence="6">3.1.11.6</ecNumber>
    </recommendedName>
    <alternativeName>
        <fullName evidence="6">Exodeoxyribonuclease VII small subunit</fullName>
        <shortName evidence="6">Exonuclease VII small subunit</shortName>
    </alternativeName>
</protein>
<dbReference type="GO" id="GO:0008855">
    <property type="term" value="F:exodeoxyribonuclease VII activity"/>
    <property type="evidence" value="ECO:0007669"/>
    <property type="project" value="UniProtKB-UniRule"/>
</dbReference>
<dbReference type="GO" id="GO:0006308">
    <property type="term" value="P:DNA catabolic process"/>
    <property type="evidence" value="ECO:0007669"/>
    <property type="project" value="UniProtKB-UniRule"/>
</dbReference>
<comment type="subunit">
    <text evidence="6">Heterooligomer composed of large and small subunits.</text>
</comment>
<dbReference type="PANTHER" id="PTHR34137">
    <property type="entry name" value="EXODEOXYRIBONUCLEASE 7 SMALL SUBUNIT"/>
    <property type="match status" value="1"/>
</dbReference>
<keyword evidence="4 6" id="KW-0378">Hydrolase</keyword>
<evidence type="ECO:0000256" key="2">
    <source>
        <dbReference type="ARBA" id="ARBA00022490"/>
    </source>
</evidence>
<evidence type="ECO:0000256" key="4">
    <source>
        <dbReference type="ARBA" id="ARBA00022801"/>
    </source>
</evidence>
<evidence type="ECO:0000313" key="7">
    <source>
        <dbReference type="EMBL" id="SIO18723.1"/>
    </source>
</evidence>
<dbReference type="InterPro" id="IPR003761">
    <property type="entry name" value="Exonuc_VII_S"/>
</dbReference>
<dbReference type="NCBIfam" id="TIGR01280">
    <property type="entry name" value="xseB"/>
    <property type="match status" value="1"/>
</dbReference>
<dbReference type="PANTHER" id="PTHR34137:SF1">
    <property type="entry name" value="EXODEOXYRIBONUCLEASE 7 SMALL SUBUNIT"/>
    <property type="match status" value="1"/>
</dbReference>
<proteinExistence type="inferred from homology"/>
<sequence length="80" mass="8624">MSDKPVAEMSFEEAIRELEAVVSRLEGGEVPLEDSIALYQRGSELRARCDALLKAAEEKVAKITTDAEGNAVGTQPMDAD</sequence>
<dbReference type="SUPFAM" id="SSF116842">
    <property type="entry name" value="XseB-like"/>
    <property type="match status" value="1"/>
</dbReference>
<keyword evidence="2 6" id="KW-0963">Cytoplasm</keyword>
<dbReference type="EMBL" id="FSRL01000001">
    <property type="protein sequence ID" value="SIO18723.1"/>
    <property type="molecule type" value="Genomic_DNA"/>
</dbReference>